<keyword evidence="1" id="KW-0472">Membrane</keyword>
<keyword evidence="4" id="KW-1185">Reference proteome</keyword>
<protein>
    <submittedName>
        <fullName evidence="3">YEATS-associated helix-containing protein</fullName>
    </submittedName>
</protein>
<evidence type="ECO:0000256" key="1">
    <source>
        <dbReference type="SAM" id="Phobius"/>
    </source>
</evidence>
<dbReference type="EMBL" id="JBHRYN010000020">
    <property type="protein sequence ID" value="MFC3702767.1"/>
    <property type="molecule type" value="Genomic_DNA"/>
</dbReference>
<reference evidence="4" key="1">
    <citation type="journal article" date="2019" name="Int. J. Syst. Evol. Microbiol.">
        <title>The Global Catalogue of Microorganisms (GCM) 10K type strain sequencing project: providing services to taxonomists for standard genome sequencing and annotation.</title>
        <authorList>
            <consortium name="The Broad Institute Genomics Platform"/>
            <consortium name="The Broad Institute Genome Sequencing Center for Infectious Disease"/>
            <person name="Wu L."/>
            <person name="Ma J."/>
        </authorList>
    </citation>
    <scope>NUCLEOTIDE SEQUENCE [LARGE SCALE GENOMIC DNA]</scope>
    <source>
        <strain evidence="4">CECT 8288</strain>
    </source>
</reference>
<evidence type="ECO:0000259" key="2">
    <source>
        <dbReference type="Pfam" id="PF20303"/>
    </source>
</evidence>
<name>A0ABV7WUK6_9GAMM</name>
<evidence type="ECO:0000313" key="4">
    <source>
        <dbReference type="Proteomes" id="UP001595710"/>
    </source>
</evidence>
<feature type="domain" description="YEATS-Like-Associating Three TM" evidence="2">
    <location>
        <begin position="4"/>
        <end position="109"/>
    </location>
</feature>
<accession>A0ABV7WUK6</accession>
<comment type="caution">
    <text evidence="3">The sequence shown here is derived from an EMBL/GenBank/DDBJ whole genome shotgun (WGS) entry which is preliminary data.</text>
</comment>
<gene>
    <name evidence="3" type="ORF">ACFOND_14090</name>
</gene>
<dbReference type="Pfam" id="PF20303">
    <property type="entry name" value="YLATT"/>
    <property type="match status" value="1"/>
</dbReference>
<feature type="transmembrane region" description="Helical" evidence="1">
    <location>
        <begin position="6"/>
        <end position="26"/>
    </location>
</feature>
<dbReference type="InterPro" id="IPR046890">
    <property type="entry name" value="YLATT"/>
</dbReference>
<feature type="transmembrane region" description="Helical" evidence="1">
    <location>
        <begin position="71"/>
        <end position="91"/>
    </location>
</feature>
<keyword evidence="1" id="KW-0812">Transmembrane</keyword>
<feature type="transmembrane region" description="Helical" evidence="1">
    <location>
        <begin position="38"/>
        <end position="59"/>
    </location>
</feature>
<dbReference type="Proteomes" id="UP001595710">
    <property type="component" value="Unassembled WGS sequence"/>
</dbReference>
<evidence type="ECO:0000313" key="3">
    <source>
        <dbReference type="EMBL" id="MFC3702767.1"/>
    </source>
</evidence>
<organism evidence="3 4">
    <name type="scientific">Reinekea marina</name>
    <dbReference type="NCBI Taxonomy" id="1310421"/>
    <lineage>
        <taxon>Bacteria</taxon>
        <taxon>Pseudomonadati</taxon>
        <taxon>Pseudomonadota</taxon>
        <taxon>Gammaproteobacteria</taxon>
        <taxon>Oceanospirillales</taxon>
        <taxon>Saccharospirillaceae</taxon>
        <taxon>Reinekea</taxon>
    </lineage>
</organism>
<dbReference type="RefSeq" id="WP_290282099.1">
    <property type="nucleotide sequence ID" value="NZ_JAUFQI010000001.1"/>
</dbReference>
<keyword evidence="1" id="KW-1133">Transmembrane helix</keyword>
<sequence>MANHMFILVIIILMAGVFGGLLNYYLQVQADTENASMPRSIMGGLAGAFLVPIVLYIVGSDLVETSLGDPSGLLIFAGYCLIAAWSSRFAMTTVTQRMKQDVQLAKAKAEETLVELRLLQRELEPLLEMETESDEGSEVKPLPPEEELDVTTQNVLSALGNGRYIFRSLPGLEAETTLDEHTLSKTLGIIVARDLGGKVLSKKGTRWFITGKGRKYLAASN</sequence>
<proteinExistence type="predicted"/>